<dbReference type="Proteomes" id="UP001472677">
    <property type="component" value="Unassembled WGS sequence"/>
</dbReference>
<dbReference type="InterPro" id="IPR001245">
    <property type="entry name" value="Ser-Thr/Tyr_kinase_cat_dom"/>
</dbReference>
<dbReference type="InterPro" id="IPR011009">
    <property type="entry name" value="Kinase-like_dom_sf"/>
</dbReference>
<dbReference type="Gene3D" id="1.10.510.10">
    <property type="entry name" value="Transferase(Phosphotransferase) domain 1"/>
    <property type="match status" value="1"/>
</dbReference>
<name>A0ABR2G3Q6_9ROSI</name>
<keyword evidence="3" id="KW-1185">Reference proteome</keyword>
<dbReference type="PANTHER" id="PTHR46821">
    <property type="entry name" value="OS07G0586332 PROTEIN"/>
    <property type="match status" value="1"/>
</dbReference>
<accession>A0ABR2G3Q6</accession>
<evidence type="ECO:0000313" key="2">
    <source>
        <dbReference type="EMBL" id="KAK8593593.1"/>
    </source>
</evidence>
<protein>
    <recommendedName>
        <fullName evidence="1">Protein kinase domain-containing protein</fullName>
    </recommendedName>
</protein>
<comment type="caution">
    <text evidence="2">The sequence shown here is derived from an EMBL/GenBank/DDBJ whole genome shotgun (WGS) entry which is preliminary data.</text>
</comment>
<dbReference type="InterPro" id="IPR000719">
    <property type="entry name" value="Prot_kinase_dom"/>
</dbReference>
<dbReference type="InterPro" id="IPR044576">
    <property type="entry name" value="At4g25390-like"/>
</dbReference>
<reference evidence="2 3" key="1">
    <citation type="journal article" date="2024" name="G3 (Bethesda)">
        <title>Genome assembly of Hibiscus sabdariffa L. provides insights into metabolisms of medicinal natural products.</title>
        <authorList>
            <person name="Kim T."/>
        </authorList>
    </citation>
    <scope>NUCLEOTIDE SEQUENCE [LARGE SCALE GENOMIC DNA]</scope>
    <source>
        <strain evidence="2">TK-2024</strain>
        <tissue evidence="2">Old leaves</tissue>
    </source>
</reference>
<organism evidence="2 3">
    <name type="scientific">Hibiscus sabdariffa</name>
    <name type="common">roselle</name>
    <dbReference type="NCBI Taxonomy" id="183260"/>
    <lineage>
        <taxon>Eukaryota</taxon>
        <taxon>Viridiplantae</taxon>
        <taxon>Streptophyta</taxon>
        <taxon>Embryophyta</taxon>
        <taxon>Tracheophyta</taxon>
        <taxon>Spermatophyta</taxon>
        <taxon>Magnoliopsida</taxon>
        <taxon>eudicotyledons</taxon>
        <taxon>Gunneridae</taxon>
        <taxon>Pentapetalae</taxon>
        <taxon>rosids</taxon>
        <taxon>malvids</taxon>
        <taxon>Malvales</taxon>
        <taxon>Malvaceae</taxon>
        <taxon>Malvoideae</taxon>
        <taxon>Hibiscus</taxon>
    </lineage>
</organism>
<dbReference type="InterPro" id="IPR008266">
    <property type="entry name" value="Tyr_kinase_AS"/>
</dbReference>
<sequence length="76" mass="8766">MGWSRRFFVIEEVAKGHHFCDPLVIHGDITPSNILLDREFKAKIGDFGLARLKTWDIVERLEVGEVSRKNDVVEDN</sequence>
<evidence type="ECO:0000259" key="1">
    <source>
        <dbReference type="PROSITE" id="PS50011"/>
    </source>
</evidence>
<dbReference type="PROSITE" id="PS00109">
    <property type="entry name" value="PROTEIN_KINASE_TYR"/>
    <property type="match status" value="1"/>
</dbReference>
<dbReference type="PROSITE" id="PS50011">
    <property type="entry name" value="PROTEIN_KINASE_DOM"/>
    <property type="match status" value="1"/>
</dbReference>
<dbReference type="Pfam" id="PF07714">
    <property type="entry name" value="PK_Tyr_Ser-Thr"/>
    <property type="match status" value="1"/>
</dbReference>
<feature type="domain" description="Protein kinase" evidence="1">
    <location>
        <begin position="1"/>
        <end position="76"/>
    </location>
</feature>
<dbReference type="SUPFAM" id="SSF56112">
    <property type="entry name" value="Protein kinase-like (PK-like)"/>
    <property type="match status" value="1"/>
</dbReference>
<gene>
    <name evidence="2" type="ORF">V6N12_045670</name>
</gene>
<dbReference type="PANTHER" id="PTHR46821:SF2">
    <property type="entry name" value="OS03G0251700 PROTEIN"/>
    <property type="match status" value="1"/>
</dbReference>
<evidence type="ECO:0000313" key="3">
    <source>
        <dbReference type="Proteomes" id="UP001472677"/>
    </source>
</evidence>
<dbReference type="EMBL" id="JBBPBM010000003">
    <property type="protein sequence ID" value="KAK8593593.1"/>
    <property type="molecule type" value="Genomic_DNA"/>
</dbReference>
<proteinExistence type="predicted"/>